<sequence>MEKIWATAPDGGTAPVRCVPPRGGTGTGPPPVVVVVPGLGVAAGYYELFARALAAKGLAAAVCEVRGQGESRCCGDRYGYRTIVEDDLPAVLAAVRERFGGGPRYLLGHSIGGQLATLYGAAGGRGLDGLILVASGTNYHRVHGRGMSAILLLGALAGGAGPSGRADPFGAFAAHSRRFHRDWAHVVRTGRFEPHGATVDYEALIARMTVPVLAIRQHADRLAPHRSVEHLLAKMRAARVTRWTAPTEGHNAWIVDPRATTDRIHRWITESRAGRAIPAVR</sequence>
<dbReference type="GO" id="GO:0016787">
    <property type="term" value="F:hydrolase activity"/>
    <property type="evidence" value="ECO:0007669"/>
    <property type="project" value="UniProtKB-KW"/>
</dbReference>
<keyword evidence="3" id="KW-1185">Reference proteome</keyword>
<evidence type="ECO:0000313" key="2">
    <source>
        <dbReference type="EMBL" id="RBO87816.1"/>
    </source>
</evidence>
<name>A0A366DCQ6_9NOCA</name>
<dbReference type="Pfam" id="PF12146">
    <property type="entry name" value="Hydrolase_4"/>
    <property type="match status" value="1"/>
</dbReference>
<reference evidence="2 3" key="1">
    <citation type="submission" date="2018-06" db="EMBL/GenBank/DDBJ databases">
        <title>Genomic Encyclopedia of Type Strains, Phase IV (KMG-IV): sequencing the most valuable type-strain genomes for metagenomic binning, comparative biology and taxonomic classification.</title>
        <authorList>
            <person name="Goeker M."/>
        </authorList>
    </citation>
    <scope>NUCLEOTIDE SEQUENCE [LARGE SCALE GENOMIC DNA]</scope>
    <source>
        <strain evidence="2 3">DSM 44599</strain>
    </source>
</reference>
<keyword evidence="2" id="KW-0378">Hydrolase</keyword>
<dbReference type="InterPro" id="IPR017208">
    <property type="entry name" value="UCP037442_abhydr"/>
</dbReference>
<evidence type="ECO:0000313" key="3">
    <source>
        <dbReference type="Proteomes" id="UP000252586"/>
    </source>
</evidence>
<evidence type="ECO:0000259" key="1">
    <source>
        <dbReference type="Pfam" id="PF12146"/>
    </source>
</evidence>
<dbReference type="EMBL" id="QNRE01000010">
    <property type="protein sequence ID" value="RBO87816.1"/>
    <property type="molecule type" value="Genomic_DNA"/>
</dbReference>
<organism evidence="2 3">
    <name type="scientific">Nocardia puris</name>
    <dbReference type="NCBI Taxonomy" id="208602"/>
    <lineage>
        <taxon>Bacteria</taxon>
        <taxon>Bacillati</taxon>
        <taxon>Actinomycetota</taxon>
        <taxon>Actinomycetes</taxon>
        <taxon>Mycobacteriales</taxon>
        <taxon>Nocardiaceae</taxon>
        <taxon>Nocardia</taxon>
    </lineage>
</organism>
<protein>
    <submittedName>
        <fullName evidence="2">Putative alpha/beta hydrolase</fullName>
    </submittedName>
</protein>
<dbReference type="Gene3D" id="3.40.50.1820">
    <property type="entry name" value="alpha/beta hydrolase"/>
    <property type="match status" value="1"/>
</dbReference>
<dbReference type="SUPFAM" id="SSF53474">
    <property type="entry name" value="alpha/beta-Hydrolases"/>
    <property type="match status" value="1"/>
</dbReference>
<accession>A0A366DCQ6</accession>
<dbReference type="PIRSF" id="PIRSF037442">
    <property type="entry name" value="UCP037442_abhydr"/>
    <property type="match status" value="1"/>
</dbReference>
<proteinExistence type="predicted"/>
<dbReference type="InterPro" id="IPR022742">
    <property type="entry name" value="Hydrolase_4"/>
</dbReference>
<comment type="caution">
    <text evidence="2">The sequence shown here is derived from an EMBL/GenBank/DDBJ whole genome shotgun (WGS) entry which is preliminary data.</text>
</comment>
<gene>
    <name evidence="2" type="ORF">DFR74_11070</name>
</gene>
<dbReference type="AlphaFoldDB" id="A0A366DCQ6"/>
<dbReference type="RefSeq" id="WP_067511434.1">
    <property type="nucleotide sequence ID" value="NZ_CP107943.1"/>
</dbReference>
<dbReference type="STRING" id="1210090.GCA_001613185_04762"/>
<dbReference type="OrthoDB" id="4536625at2"/>
<feature type="domain" description="Serine aminopeptidase S33" evidence="1">
    <location>
        <begin position="31"/>
        <end position="250"/>
    </location>
</feature>
<dbReference type="InterPro" id="IPR029058">
    <property type="entry name" value="AB_hydrolase_fold"/>
</dbReference>
<dbReference type="Proteomes" id="UP000252586">
    <property type="component" value="Unassembled WGS sequence"/>
</dbReference>